<organism evidence="1 2">
    <name type="scientific">Megasphaera elsdenii DSM 20460</name>
    <dbReference type="NCBI Taxonomy" id="1064535"/>
    <lineage>
        <taxon>Bacteria</taxon>
        <taxon>Bacillati</taxon>
        <taxon>Bacillota</taxon>
        <taxon>Negativicutes</taxon>
        <taxon>Veillonellales</taxon>
        <taxon>Veillonellaceae</taxon>
        <taxon>Megasphaera</taxon>
    </lineage>
</organism>
<dbReference type="KEGG" id="med:MELS_1112"/>
<dbReference type="GeneID" id="97492072"/>
<name>G0VPF6_MEGEL</name>
<evidence type="ECO:0000313" key="2">
    <source>
        <dbReference type="Proteomes" id="UP000010111"/>
    </source>
</evidence>
<dbReference type="STRING" id="1064535.MELS_1112"/>
<proteinExistence type="predicted"/>
<dbReference type="NCBIfam" id="TIGR01634">
    <property type="entry name" value="tail_P2_I"/>
    <property type="match status" value="1"/>
</dbReference>
<gene>
    <name evidence="1" type="ORF">MELS_1112</name>
</gene>
<dbReference type="RefSeq" id="WP_014016068.1">
    <property type="nucleotide sequence ID" value="NC_015873.1"/>
</dbReference>
<dbReference type="HOGENOM" id="CLU_629775_0_0_9"/>
<sequence>MIDADYKIAKHLPESIDKAPVPDLAQAVDMALSGINSDLLLIYPAIDNLPEALIDHLAAQMHVDEYDDSDLTAKRKQVKESFLLHRYKGTKYAVQQAITTVHKSALIQEWTEYGGDPYHFRVKLSTGTLGDATIIDKMTRAINAYKNVRSWLDYFVVFASNPFKLNSCKRDDSCIPETHKTTWITEIAFKTGLNKSCGTVERTENNVVRIEHHETIFSGKKINGKFRRIDLNNSQSYKKQWTTTQTTQKKGRIFNTGGYSLNNVGITRIKKIDIGYDKEVIEKQFTRGTTNNGAVKIIPKDQTLHITHRWKTFRADTMNGEKDICLNGGQVQKHEKSEVKITHTTMKTFVGALTNGKRLTNNSPTTTIRRTVHTPIYKNIIQKPGATLLNMTDHTTKKRAVETTIPGKIIKRFSPTKGVILNSHALMGYIKIQKG</sequence>
<dbReference type="AlphaFoldDB" id="G0VPF6"/>
<keyword evidence="2" id="KW-1185">Reference proteome</keyword>
<accession>G0VPF6</accession>
<protein>
    <submittedName>
        <fullName evidence="1">Putative phage tail protein</fullName>
    </submittedName>
</protein>
<dbReference type="Proteomes" id="UP000010111">
    <property type="component" value="Chromosome"/>
</dbReference>
<dbReference type="EMBL" id="HE576794">
    <property type="protein sequence ID" value="CCC73334.1"/>
    <property type="molecule type" value="Genomic_DNA"/>
</dbReference>
<evidence type="ECO:0000313" key="1">
    <source>
        <dbReference type="EMBL" id="CCC73334.1"/>
    </source>
</evidence>
<reference evidence="1 2" key="1">
    <citation type="journal article" date="2011" name="J. Bacteriol.">
        <title>Genome Sequence of the Ruminal Bacterium Megasphaera elsdenii.</title>
        <authorList>
            <person name="Marx H."/>
            <person name="Graf A.B."/>
            <person name="Tatto N."/>
            <person name="Thallinger G.G."/>
            <person name="Mattanovich D."/>
            <person name="Sauer M."/>
        </authorList>
    </citation>
    <scope>NUCLEOTIDE SEQUENCE [LARGE SCALE GENOMIC DNA]</scope>
    <source>
        <strain evidence="1 2">DSM 20460</strain>
    </source>
</reference>
<dbReference type="eggNOG" id="COG4385">
    <property type="taxonomic scope" value="Bacteria"/>
</dbReference>
<dbReference type="Pfam" id="PF09684">
    <property type="entry name" value="Tail_P2_I"/>
    <property type="match status" value="1"/>
</dbReference>
<dbReference type="InterPro" id="IPR006521">
    <property type="entry name" value="Tail_protein_I"/>
</dbReference>